<dbReference type="CDD" id="cd01213">
    <property type="entry name" value="PTB_tensin"/>
    <property type="match status" value="1"/>
</dbReference>
<dbReference type="InterPro" id="IPR011993">
    <property type="entry name" value="PH-like_dom_sf"/>
</dbReference>
<dbReference type="Pfam" id="PF08416">
    <property type="entry name" value="PTB"/>
    <property type="match status" value="1"/>
</dbReference>
<dbReference type="SMART" id="SM00252">
    <property type="entry name" value="SH2"/>
    <property type="match status" value="1"/>
</dbReference>
<reference evidence="6 7" key="1">
    <citation type="submission" date="2024-02" db="EMBL/GenBank/DDBJ databases">
        <title>A chromosome-level genome assembly of Drosophila madeirensis, a fruit fly species endemic to Madeira island.</title>
        <authorList>
            <person name="Tomihara K."/>
            <person name="Llopart A."/>
            <person name="Yamamoto D."/>
        </authorList>
    </citation>
    <scope>NUCLEOTIDE SEQUENCE [LARGE SCALE GENOMIC DNA]</scope>
    <source>
        <strain evidence="6 7">RF1</strain>
    </source>
</reference>
<gene>
    <name evidence="6" type="ORF">DMAD_07797</name>
</gene>
<feature type="region of interest" description="Disordered" evidence="4">
    <location>
        <begin position="1"/>
        <end position="39"/>
    </location>
</feature>
<dbReference type="EMBL" id="AP029263">
    <property type="protein sequence ID" value="BFF88919.1"/>
    <property type="molecule type" value="Genomic_DNA"/>
</dbReference>
<evidence type="ECO:0000256" key="4">
    <source>
        <dbReference type="SAM" id="MobiDB-lite"/>
    </source>
</evidence>
<proteinExistence type="inferred from homology"/>
<dbReference type="SMART" id="SM00462">
    <property type="entry name" value="PTB"/>
    <property type="match status" value="1"/>
</dbReference>
<comment type="similarity">
    <text evidence="1">Belongs to the PTEN phosphatase protein family.</text>
</comment>
<dbReference type="InterPro" id="IPR033929">
    <property type="entry name" value="Tensin_PTB"/>
</dbReference>
<sequence length="535" mass="59537">MTSVHGPIPVVSLSSETRGNPESDDTENIPYHARENAQPFTYGNVPVGFNASDLSHVPSGNVFETPSAKRAQITYPSSPSSTRKSTRPGISPSHPVLRKTPSRQEFEEMLMERKEKSLREQNNAATQLAQKASIQKDFDELHEKLNKTILSTQQINGSKQDKYMDFTDAKQAALCASQSSENFDTTHLVVEKKRPETPTFPVAQQLANSDRCVSPYPPGTAKCVTPEDHGLAAQPSVTQDVEPHLVKFAKDSSQFWYKPHMTREEAVQLLRTAHAGTFIIRNSTTYRDAYGLVLRVAKAPPCVSNTSISGNGDELVRHFLLEPTNRGIRLKGCANEPIFTSLSAFVYQHSINKLALPCTLIIPDQDLLLYSRDNELICRQKQVLAQGAACNVLYLYQCDTESLTGLEAVRKSVHQMYLDAKYSLPIEVHLKISQEGITLTDNTRKTFFRRHYAAQNISHFSMDPNQRFWSVNASDEGLQRSVNKSIFAFVARPLTGTKDNQCHIFCDLASSQPASAIVSFANKVLPLSKSSCNML</sequence>
<keyword evidence="7" id="KW-1185">Reference proteome</keyword>
<dbReference type="Pfam" id="PF00017">
    <property type="entry name" value="SH2"/>
    <property type="match status" value="1"/>
</dbReference>
<evidence type="ECO:0000259" key="5">
    <source>
        <dbReference type="PROSITE" id="PS50001"/>
    </source>
</evidence>
<protein>
    <submittedName>
        <fullName evidence="6">Tensin homolog</fullName>
    </submittedName>
</protein>
<accession>A0AAU9EWW1</accession>
<dbReference type="SUPFAM" id="SSF50729">
    <property type="entry name" value="PH domain-like"/>
    <property type="match status" value="1"/>
</dbReference>
<dbReference type="InterPro" id="IPR013625">
    <property type="entry name" value="PTB"/>
</dbReference>
<dbReference type="InterPro" id="IPR051484">
    <property type="entry name" value="Tensin_PTEN_phosphatase"/>
</dbReference>
<dbReference type="PANTHER" id="PTHR45734:SF10">
    <property type="entry name" value="BLISTERY, ISOFORM A"/>
    <property type="match status" value="1"/>
</dbReference>
<evidence type="ECO:0000256" key="1">
    <source>
        <dbReference type="ARBA" id="ARBA00007881"/>
    </source>
</evidence>
<evidence type="ECO:0000313" key="6">
    <source>
        <dbReference type="EMBL" id="BFF88919.1"/>
    </source>
</evidence>
<dbReference type="SUPFAM" id="SSF55550">
    <property type="entry name" value="SH2 domain"/>
    <property type="match status" value="1"/>
</dbReference>
<dbReference type="InterPro" id="IPR036860">
    <property type="entry name" value="SH2_dom_sf"/>
</dbReference>
<dbReference type="Proteomes" id="UP001500889">
    <property type="component" value="Chromosome O"/>
</dbReference>
<dbReference type="PROSITE" id="PS50001">
    <property type="entry name" value="SH2"/>
    <property type="match status" value="1"/>
</dbReference>
<feature type="domain" description="SH2" evidence="5">
    <location>
        <begin position="256"/>
        <end position="364"/>
    </location>
</feature>
<evidence type="ECO:0000256" key="2">
    <source>
        <dbReference type="ARBA" id="ARBA00022999"/>
    </source>
</evidence>
<dbReference type="Gene3D" id="3.30.505.10">
    <property type="entry name" value="SH2 domain"/>
    <property type="match status" value="1"/>
</dbReference>
<keyword evidence="2 3" id="KW-0727">SH2 domain</keyword>
<evidence type="ECO:0000313" key="7">
    <source>
        <dbReference type="Proteomes" id="UP001500889"/>
    </source>
</evidence>
<dbReference type="InterPro" id="IPR006020">
    <property type="entry name" value="PTB/PI_dom"/>
</dbReference>
<dbReference type="GO" id="GO:0005925">
    <property type="term" value="C:focal adhesion"/>
    <property type="evidence" value="ECO:0007669"/>
    <property type="project" value="TreeGrafter"/>
</dbReference>
<dbReference type="AlphaFoldDB" id="A0AAU9EWW1"/>
<dbReference type="PANTHER" id="PTHR45734">
    <property type="entry name" value="TENSIN"/>
    <property type="match status" value="1"/>
</dbReference>
<feature type="region of interest" description="Disordered" evidence="4">
    <location>
        <begin position="60"/>
        <end position="103"/>
    </location>
</feature>
<dbReference type="Gene3D" id="2.30.29.30">
    <property type="entry name" value="Pleckstrin-homology domain (PH domain)/Phosphotyrosine-binding domain (PTB)"/>
    <property type="match status" value="1"/>
</dbReference>
<evidence type="ECO:0000256" key="3">
    <source>
        <dbReference type="PROSITE-ProRule" id="PRU00191"/>
    </source>
</evidence>
<name>A0AAU9EWW1_DROMD</name>
<organism evidence="6 7">
    <name type="scientific">Drosophila madeirensis</name>
    <name type="common">Fruit fly</name>
    <dbReference type="NCBI Taxonomy" id="30013"/>
    <lineage>
        <taxon>Eukaryota</taxon>
        <taxon>Metazoa</taxon>
        <taxon>Ecdysozoa</taxon>
        <taxon>Arthropoda</taxon>
        <taxon>Hexapoda</taxon>
        <taxon>Insecta</taxon>
        <taxon>Pterygota</taxon>
        <taxon>Neoptera</taxon>
        <taxon>Endopterygota</taxon>
        <taxon>Diptera</taxon>
        <taxon>Brachycera</taxon>
        <taxon>Muscomorpha</taxon>
        <taxon>Ephydroidea</taxon>
        <taxon>Drosophilidae</taxon>
        <taxon>Drosophila</taxon>
        <taxon>Sophophora</taxon>
    </lineage>
</organism>
<dbReference type="InterPro" id="IPR000980">
    <property type="entry name" value="SH2"/>
</dbReference>